<dbReference type="Pfam" id="PF01882">
    <property type="entry name" value="DUF58"/>
    <property type="match status" value="1"/>
</dbReference>
<dbReference type="Proteomes" id="UP000248882">
    <property type="component" value="Unassembled WGS sequence"/>
</dbReference>
<dbReference type="EMBL" id="QKZT01000019">
    <property type="protein sequence ID" value="PZX48521.1"/>
    <property type="molecule type" value="Genomic_DNA"/>
</dbReference>
<protein>
    <submittedName>
        <fullName evidence="2">Uncharacterized protein DUF58</fullName>
    </submittedName>
</protein>
<keyword evidence="3" id="KW-1185">Reference proteome</keyword>
<organism evidence="2 3">
    <name type="scientific">Algoriphagus chordae</name>
    <dbReference type="NCBI Taxonomy" id="237019"/>
    <lineage>
        <taxon>Bacteria</taxon>
        <taxon>Pseudomonadati</taxon>
        <taxon>Bacteroidota</taxon>
        <taxon>Cytophagia</taxon>
        <taxon>Cytophagales</taxon>
        <taxon>Cyclobacteriaceae</taxon>
        <taxon>Algoriphagus</taxon>
    </lineage>
</organism>
<dbReference type="AlphaFoldDB" id="A0A2W7QK83"/>
<dbReference type="PANTHER" id="PTHR33608:SF12">
    <property type="entry name" value="DUF58 DOMAIN-CONTAINING PROTEIN"/>
    <property type="match status" value="1"/>
</dbReference>
<comment type="caution">
    <text evidence="2">The sequence shown here is derived from an EMBL/GenBank/DDBJ whole genome shotgun (WGS) entry which is preliminary data.</text>
</comment>
<name>A0A2W7QK83_9BACT</name>
<gene>
    <name evidence="2" type="ORF">LV85_03591</name>
</gene>
<proteinExistence type="predicted"/>
<dbReference type="SUPFAM" id="SSF53300">
    <property type="entry name" value="vWA-like"/>
    <property type="match status" value="1"/>
</dbReference>
<evidence type="ECO:0000259" key="1">
    <source>
        <dbReference type="Pfam" id="PF01882"/>
    </source>
</evidence>
<dbReference type="InterPro" id="IPR036465">
    <property type="entry name" value="vWFA_dom_sf"/>
</dbReference>
<evidence type="ECO:0000313" key="2">
    <source>
        <dbReference type="EMBL" id="PZX48521.1"/>
    </source>
</evidence>
<dbReference type="PANTHER" id="PTHR33608">
    <property type="entry name" value="BLL2464 PROTEIN"/>
    <property type="match status" value="1"/>
</dbReference>
<dbReference type="InterPro" id="IPR002881">
    <property type="entry name" value="DUF58"/>
</dbReference>
<evidence type="ECO:0000313" key="3">
    <source>
        <dbReference type="Proteomes" id="UP000248882"/>
    </source>
</evidence>
<sequence>MAKETTFPADIFCSLKDLLSMERHAHHFNLLARKQKVKSILGGKHASKLRGRGLDFEEVRQYVKGDDIRNIDWKVTARTRETHTRVFSEEKEKPALILVDQSKSMFFGSQKRTKSVVAAELAALAAFRILKEGDRVGGIVFADQGIDIVFPKRDRRNILRFFENIVKRNHELIDNQEGSFDDLLKAVTMKTRNIVTHDFMIILISDFHRYSPKMLQSVIIMSQHNDVILAKIADPFERNIPNEKFVAGDEQTQVSVDGKAKNLRDQFEEGFDEDYRKFQGKLKKHRIPIFQLDTVQPIDQQLKELFKGRVKR</sequence>
<dbReference type="RefSeq" id="WP_111321974.1">
    <property type="nucleotide sequence ID" value="NZ_QKZT01000019.1"/>
</dbReference>
<feature type="domain" description="DUF58" evidence="1">
    <location>
        <begin position="58"/>
        <end position="271"/>
    </location>
</feature>
<reference evidence="2 3" key="1">
    <citation type="submission" date="2018-06" db="EMBL/GenBank/DDBJ databases">
        <title>Genomic Encyclopedia of Archaeal and Bacterial Type Strains, Phase II (KMG-II): from individual species to whole genera.</title>
        <authorList>
            <person name="Goeker M."/>
        </authorList>
    </citation>
    <scope>NUCLEOTIDE SEQUENCE [LARGE SCALE GENOMIC DNA]</scope>
    <source>
        <strain evidence="2 3">DSM 19830</strain>
    </source>
</reference>
<dbReference type="OrthoDB" id="9776116at2"/>
<accession>A0A2W7QK83</accession>